<gene>
    <name evidence="1" type="ORF">PYW08_011090</name>
</gene>
<sequence>MCECIVVSRASTNHMQSARYSDTSAFKMVNKYKRKTTNASWDEDIMKRAMEEAGKTSVKGAAKKYGINLSTLQRHIKKGCPKRKLGRFITVFNENQEKELLEYVFHMDSLFFGLTKIDFLKLVYQYAEINHIPHPFKNNTAGEDWFAGFKMRHPDMSLRRPEPTSIARARGFNKPQVQRFFDILEQEIEKHNIDATRIYNVDETGVQTTSNRPPRILCRSGKKQVGVISSVERGKLTTIVCCCNAAGSFIPPFLIFGRKRMVPRLLDGAPPGSVASCTDNGWINGPTFLEWLRHFVDMTRPTEQRKILLVMDNHESHKHLQALEFASKNHVIFVSFPPHTTHRLQPLDTCVYGPLKIYFEQAISLFQRTHVGRIVSQYEVARLFNEAYMKAASAHNAIKGFSSTGVWPTNRHIFDDSDYLPSTLTDRPEPIENEDVAAPNDPELPAVETENSIEIPFTSNYNIRLSIDSDRTISPSVLDEILNRNSVCKIPTLMAGFELMTPHADNTLAPETIKVSINNTNEQDSQPEIVAPHVTPIEIRPSPKMMVHTTNTRRRKTQRAEILTSTPIKDQQREKEEKKKVSTNKIQAVKKNLRVVKASTSKTKKQKRSKRGPKDNEDHGAEYPCLVCSELYSYPPIEDWIKCDDCQMWAHEACTTYSGRGSYYCDSCQE</sequence>
<dbReference type="EMBL" id="CM056805">
    <property type="protein sequence ID" value="KAJ8706956.1"/>
    <property type="molecule type" value="Genomic_DNA"/>
</dbReference>
<accession>A0ACC2Q2J4</accession>
<protein>
    <submittedName>
        <fullName evidence="1">Uncharacterized protein</fullName>
    </submittedName>
</protein>
<name>A0ACC2Q2J4_9NEOP</name>
<comment type="caution">
    <text evidence="1">The sequence shown here is derived from an EMBL/GenBank/DDBJ whole genome shotgun (WGS) entry which is preliminary data.</text>
</comment>
<proteinExistence type="predicted"/>
<evidence type="ECO:0000313" key="2">
    <source>
        <dbReference type="Proteomes" id="UP001231649"/>
    </source>
</evidence>
<dbReference type="Proteomes" id="UP001231649">
    <property type="component" value="Chromosome 29"/>
</dbReference>
<keyword evidence="2" id="KW-1185">Reference proteome</keyword>
<evidence type="ECO:0000313" key="1">
    <source>
        <dbReference type="EMBL" id="KAJ8706956.1"/>
    </source>
</evidence>
<organism evidence="1 2">
    <name type="scientific">Mythimna loreyi</name>
    <dbReference type="NCBI Taxonomy" id="667449"/>
    <lineage>
        <taxon>Eukaryota</taxon>
        <taxon>Metazoa</taxon>
        <taxon>Ecdysozoa</taxon>
        <taxon>Arthropoda</taxon>
        <taxon>Hexapoda</taxon>
        <taxon>Insecta</taxon>
        <taxon>Pterygota</taxon>
        <taxon>Neoptera</taxon>
        <taxon>Endopterygota</taxon>
        <taxon>Lepidoptera</taxon>
        <taxon>Glossata</taxon>
        <taxon>Ditrysia</taxon>
        <taxon>Noctuoidea</taxon>
        <taxon>Noctuidae</taxon>
        <taxon>Noctuinae</taxon>
        <taxon>Hadenini</taxon>
        <taxon>Mythimna</taxon>
    </lineage>
</organism>
<reference evidence="1" key="1">
    <citation type="submission" date="2023-03" db="EMBL/GenBank/DDBJ databases">
        <title>Chromosome-level genomes of two armyworms, Mythimna separata and Mythimna loreyi, provide insights into the biosynthesis and reception of sex pheromones.</title>
        <authorList>
            <person name="Zhao H."/>
        </authorList>
    </citation>
    <scope>NUCLEOTIDE SEQUENCE</scope>
    <source>
        <strain evidence="1">BeijingLab</strain>
    </source>
</reference>